<feature type="region of interest" description="Disordered" evidence="1">
    <location>
        <begin position="150"/>
        <end position="434"/>
    </location>
</feature>
<name>A0A7S1SUY3_9CHLO</name>
<feature type="compositionally biased region" description="Basic and acidic residues" evidence="1">
    <location>
        <begin position="178"/>
        <end position="200"/>
    </location>
</feature>
<evidence type="ECO:0000256" key="1">
    <source>
        <dbReference type="SAM" id="MobiDB-lite"/>
    </source>
</evidence>
<sequence length="470" mass="49889">MPIWETSKWRGASRVTRSYTTVIERDGQRQQHAYGGSGGLLAHPRTPSSPPAFTPSADRSYTPTVSVPSRRGRPRSDLMLDPAHFDVSGVQEDANTCDPEPDSASESRHSPAPPGHQRASPGASVPVTFSSHYYGVAHGELGVLSRRQVMQGSRWQTEGDRHRNSSPSAGRGSAGHHATGETDSHSGEASKLPEVHDAPHHSSRSPEPSTGDIPSPNPSVPPLNRPKNQLPPNNSQAPHPDSGTDTDRSIARLVQSADRGDWLPRSYFAPRGLVKHDADRPRHVHRSHPTTEMASKPLEVSLTGGEQGRGGRRRRKGSRARTRVATAPAASSTDARGMGMGLSLMGDSLPSSPSGYIRSPGAKLGKGGADFDSNPSPPIMKATAAQHNPLSSGGFPGWKTIPQVAASPTGGSRGSVGGSRGQTPQGPPRMVVSRDGDLIRVFESRQARVSSGDKFLSPWNTDPDEILAGI</sequence>
<dbReference type="EMBL" id="HBGG01023148">
    <property type="protein sequence ID" value="CAD9209789.1"/>
    <property type="molecule type" value="Transcribed_RNA"/>
</dbReference>
<feature type="compositionally biased region" description="Low complexity" evidence="1">
    <location>
        <begin position="341"/>
        <end position="355"/>
    </location>
</feature>
<feature type="compositionally biased region" description="Gly residues" evidence="1">
    <location>
        <begin position="411"/>
        <end position="420"/>
    </location>
</feature>
<organism evidence="2">
    <name type="scientific">Tetraselmis chuii</name>
    <dbReference type="NCBI Taxonomy" id="63592"/>
    <lineage>
        <taxon>Eukaryota</taxon>
        <taxon>Viridiplantae</taxon>
        <taxon>Chlorophyta</taxon>
        <taxon>core chlorophytes</taxon>
        <taxon>Chlorodendrophyceae</taxon>
        <taxon>Chlorodendrales</taxon>
        <taxon>Chlorodendraceae</taxon>
        <taxon>Tetraselmis</taxon>
    </lineage>
</organism>
<gene>
    <name evidence="2" type="ORF">TCHU04912_LOCUS12028</name>
</gene>
<protein>
    <submittedName>
        <fullName evidence="2">Uncharacterized protein</fullName>
    </submittedName>
</protein>
<accession>A0A7S1SUY3</accession>
<feature type="compositionally biased region" description="Low complexity" evidence="1">
    <location>
        <begin position="323"/>
        <end position="333"/>
    </location>
</feature>
<reference evidence="2" key="1">
    <citation type="submission" date="2021-01" db="EMBL/GenBank/DDBJ databases">
        <authorList>
            <person name="Corre E."/>
            <person name="Pelletier E."/>
            <person name="Niang G."/>
            <person name="Scheremetjew M."/>
            <person name="Finn R."/>
            <person name="Kale V."/>
            <person name="Holt S."/>
            <person name="Cochrane G."/>
            <person name="Meng A."/>
            <person name="Brown T."/>
            <person name="Cohen L."/>
        </authorList>
    </citation>
    <scope>NUCLEOTIDE SEQUENCE</scope>
    <source>
        <strain evidence="2">PLY429</strain>
    </source>
</reference>
<feature type="region of interest" description="Disordered" evidence="1">
    <location>
        <begin position="22"/>
        <end position="127"/>
    </location>
</feature>
<evidence type="ECO:0000313" key="2">
    <source>
        <dbReference type="EMBL" id="CAD9209789.1"/>
    </source>
</evidence>
<proteinExistence type="predicted"/>
<feature type="region of interest" description="Disordered" evidence="1">
    <location>
        <begin position="450"/>
        <end position="470"/>
    </location>
</feature>
<dbReference type="AlphaFoldDB" id="A0A7S1SUY3"/>
<feature type="compositionally biased region" description="Polar residues" evidence="1">
    <location>
        <begin position="226"/>
        <end position="237"/>
    </location>
</feature>
<feature type="compositionally biased region" description="Pro residues" evidence="1">
    <location>
        <begin position="215"/>
        <end position="224"/>
    </location>
</feature>
<feature type="compositionally biased region" description="Basic residues" evidence="1">
    <location>
        <begin position="310"/>
        <end position="322"/>
    </location>
</feature>